<dbReference type="PANTHER" id="PTHR20919:SF0">
    <property type="entry name" value="HOMOSERINE O-SUCCINYLTRANSFERASE"/>
    <property type="match status" value="1"/>
</dbReference>
<dbReference type="HAMAP" id="MF_00295">
    <property type="entry name" value="MetA_acyltransf"/>
    <property type="match status" value="1"/>
</dbReference>
<comment type="caution">
    <text evidence="6">The sequence shown here is derived from an EMBL/GenBank/DDBJ whole genome shotgun (WGS) entry which is preliminary data.</text>
</comment>
<dbReference type="GO" id="GO:0009001">
    <property type="term" value="F:serine O-acetyltransferase activity"/>
    <property type="evidence" value="ECO:0007669"/>
    <property type="project" value="UniProtKB-UniRule"/>
</dbReference>
<sequence length="277" mass="31320">MASSSPLKIGILNIMHDKVDTKKRFDYVLTRAQMPVELKYFYPKDHYQGRPVPSEVSAMAAPLELEEVAKLDAFIVTGAPIEKIAFSEVTYMAELHELFAFLEAKQICQLYVCFGAMAAANYFYGIEKHLLAQKLFGIYPQVIVNDSPLLAGLTPGFLAPHARYAELSLAQIKQTPELRLLATTAKDELFAMESRDGLQAYLFSHLEYEGDALLKEYQRELAAYPDQAQTLARPQNYFAQPASMQGPLFKWQEAQQAFFANWLQLVARHVRVSVTNK</sequence>
<dbReference type="RefSeq" id="WP_056976667.1">
    <property type="nucleotide sequence ID" value="NZ_AYYP01000030.1"/>
</dbReference>
<dbReference type="SUPFAM" id="SSF52317">
    <property type="entry name" value="Class I glutamine amidotransferase-like"/>
    <property type="match status" value="1"/>
</dbReference>
<feature type="site" description="Important for acyl-CoA specificity" evidence="4">
    <location>
        <position position="82"/>
    </location>
</feature>
<reference evidence="6 7" key="1">
    <citation type="journal article" date="2015" name="Genome Announc.">
        <title>Expanding the biotechnology potential of lactobacilli through comparative genomics of 213 strains and associated genera.</title>
        <authorList>
            <person name="Sun Z."/>
            <person name="Harris H.M."/>
            <person name="McCann A."/>
            <person name="Guo C."/>
            <person name="Argimon S."/>
            <person name="Zhang W."/>
            <person name="Yang X."/>
            <person name="Jeffery I.B."/>
            <person name="Cooney J.C."/>
            <person name="Kagawa T.F."/>
            <person name="Liu W."/>
            <person name="Song Y."/>
            <person name="Salvetti E."/>
            <person name="Wrobel A."/>
            <person name="Rasinkangas P."/>
            <person name="Parkhill J."/>
            <person name="Rea M.C."/>
            <person name="O'Sullivan O."/>
            <person name="Ritari J."/>
            <person name="Douillard F.P."/>
            <person name="Paul Ross R."/>
            <person name="Yang R."/>
            <person name="Briner A.E."/>
            <person name="Felis G.E."/>
            <person name="de Vos W.M."/>
            <person name="Barrangou R."/>
            <person name="Klaenhammer T.R."/>
            <person name="Caufield P.W."/>
            <person name="Cui Y."/>
            <person name="Zhang H."/>
            <person name="O'Toole P.W."/>
        </authorList>
    </citation>
    <scope>NUCLEOTIDE SEQUENCE [LARGE SCALE GENOMIC DNA]</scope>
    <source>
        <strain evidence="6 7">DSM 20509</strain>
    </source>
</reference>
<dbReference type="PANTHER" id="PTHR20919">
    <property type="entry name" value="HOMOSERINE O-SUCCINYLTRANSFERASE"/>
    <property type="match status" value="1"/>
</dbReference>
<dbReference type="AlphaFoldDB" id="A0A0R2AMZ9"/>
<evidence type="ECO:0000256" key="3">
    <source>
        <dbReference type="ARBA" id="ARBA00023315"/>
    </source>
</evidence>
<keyword evidence="2 4" id="KW-0808">Transferase</keyword>
<dbReference type="Pfam" id="PF04204">
    <property type="entry name" value="HTS"/>
    <property type="match status" value="1"/>
</dbReference>
<feature type="binding site" evidence="4">
    <location>
        <position position="134"/>
    </location>
    <ligand>
        <name>substrate</name>
    </ligand>
</feature>
<keyword evidence="1 4" id="KW-0028">Amino-acid biosynthesis</keyword>
<evidence type="ECO:0000313" key="7">
    <source>
        <dbReference type="Proteomes" id="UP000051008"/>
    </source>
</evidence>
<dbReference type="OrthoDB" id="9772423at2"/>
<comment type="subcellular location">
    <subcellularLocation>
        <location evidence="4">Cytoplasm</location>
    </subcellularLocation>
</comment>
<comment type="caution">
    <text evidence="4">Lacks conserved residue(s) required for the propagation of feature annotation.</text>
</comment>
<dbReference type="Gene3D" id="3.40.50.880">
    <property type="match status" value="1"/>
</dbReference>
<evidence type="ECO:0000256" key="5">
    <source>
        <dbReference type="PIRSR" id="PIRSR000450-1"/>
    </source>
</evidence>
<evidence type="ECO:0000256" key="1">
    <source>
        <dbReference type="ARBA" id="ARBA00022605"/>
    </source>
</evidence>
<dbReference type="GO" id="GO:0008899">
    <property type="term" value="F:homoserine O-succinyltransferase activity"/>
    <property type="evidence" value="ECO:0007669"/>
    <property type="project" value="TreeGrafter"/>
</dbReference>
<dbReference type="GO" id="GO:0006535">
    <property type="term" value="P:cysteine biosynthetic process from serine"/>
    <property type="evidence" value="ECO:0007669"/>
    <property type="project" value="UniProtKB-UniRule"/>
</dbReference>
<feature type="binding site" evidence="4">
    <location>
        <position position="219"/>
    </location>
    <ligand>
        <name>substrate</name>
    </ligand>
</feature>
<protein>
    <recommendedName>
        <fullName evidence="4">Serine O-acetyltransferase</fullName>
        <shortName evidence="4">SAT</shortName>
        <ecNumber evidence="4">2.3.1.30</ecNumber>
    </recommendedName>
</protein>
<evidence type="ECO:0000256" key="4">
    <source>
        <dbReference type="HAMAP-Rule" id="MF_00295"/>
    </source>
</evidence>
<proteinExistence type="inferred from homology"/>
<comment type="similarity">
    <text evidence="4">Belongs to the MetA family.</text>
</comment>
<dbReference type="InterPro" id="IPR029062">
    <property type="entry name" value="Class_I_gatase-like"/>
</dbReference>
<feature type="active site" evidence="4">
    <location>
        <position position="207"/>
    </location>
</feature>
<keyword evidence="4" id="KW-0963">Cytoplasm</keyword>
<gene>
    <name evidence="6" type="ORF">FC14_GL001832</name>
</gene>
<dbReference type="PIRSF" id="PIRSF000450">
    <property type="entry name" value="H_ser_succinyltr"/>
    <property type="match status" value="1"/>
</dbReference>
<dbReference type="Proteomes" id="UP000051008">
    <property type="component" value="Unassembled WGS sequence"/>
</dbReference>
<keyword evidence="3 4" id="KW-0012">Acyltransferase</keyword>
<keyword evidence="4" id="KW-0198">Cysteine biosynthesis</keyword>
<name>A0A0R2AMZ9_9LACO</name>
<comment type="function">
    <text evidence="4">Transfers an acetyl group from acetyl-CoA to L-serine, forming acetyl-L-serine.</text>
</comment>
<dbReference type="UniPathway" id="UPA00136">
    <property type="reaction ID" value="UER00199"/>
</dbReference>
<comment type="pathway">
    <text evidence="4">Amino-acid biosynthesis; L-cysteine biosynthesis; L-cysteine from L-serine: step 1/2.</text>
</comment>
<feature type="site" description="Important for substrate specificity" evidence="4">
    <location>
        <position position="162"/>
    </location>
</feature>
<evidence type="ECO:0000256" key="2">
    <source>
        <dbReference type="ARBA" id="ARBA00022679"/>
    </source>
</evidence>
<dbReference type="InterPro" id="IPR033752">
    <property type="entry name" value="MetA_family"/>
</dbReference>
<feature type="active site" description="Acyl-thioester intermediate" evidence="4 5">
    <location>
        <position position="113"/>
    </location>
</feature>
<dbReference type="EMBL" id="AYYP01000030">
    <property type="protein sequence ID" value="KRM64556.1"/>
    <property type="molecule type" value="Genomic_DNA"/>
</dbReference>
<dbReference type="GO" id="GO:0005737">
    <property type="term" value="C:cytoplasm"/>
    <property type="evidence" value="ECO:0007669"/>
    <property type="project" value="UniProtKB-SubCell"/>
</dbReference>
<dbReference type="PATRIC" id="fig|1423718.3.peg.1904"/>
<evidence type="ECO:0000313" key="6">
    <source>
        <dbReference type="EMBL" id="KRM64556.1"/>
    </source>
</evidence>
<organism evidence="6 7">
    <name type="scientific">Ligilactobacillus agilis DSM 20509</name>
    <dbReference type="NCBI Taxonomy" id="1423718"/>
    <lineage>
        <taxon>Bacteria</taxon>
        <taxon>Bacillati</taxon>
        <taxon>Bacillota</taxon>
        <taxon>Bacilli</taxon>
        <taxon>Lactobacillales</taxon>
        <taxon>Lactobacillaceae</taxon>
        <taxon>Ligilactobacillus</taxon>
    </lineage>
</organism>
<dbReference type="EC" id="2.3.1.30" evidence="4"/>
<accession>A0A0R2AMZ9</accession>
<keyword evidence="7" id="KW-1185">Reference proteome</keyword>
<comment type="catalytic activity">
    <reaction evidence="4">
        <text>L-serine + acetyl-CoA = O-acetyl-L-serine + CoA</text>
        <dbReference type="Rhea" id="RHEA:24560"/>
        <dbReference type="ChEBI" id="CHEBI:33384"/>
        <dbReference type="ChEBI" id="CHEBI:57287"/>
        <dbReference type="ChEBI" id="CHEBI:57288"/>
        <dbReference type="ChEBI" id="CHEBI:58340"/>
        <dbReference type="EC" id="2.3.1.30"/>
    </reaction>
</comment>
<feature type="active site" description="Proton acceptor" evidence="4">
    <location>
        <position position="205"/>
    </location>
</feature>